<reference evidence="1" key="1">
    <citation type="journal article" date="2019" name="bioRxiv">
        <title>The Genome of the Zebra Mussel, Dreissena polymorpha: A Resource for Invasive Species Research.</title>
        <authorList>
            <person name="McCartney M.A."/>
            <person name="Auch B."/>
            <person name="Kono T."/>
            <person name="Mallez S."/>
            <person name="Zhang Y."/>
            <person name="Obille A."/>
            <person name="Becker A."/>
            <person name="Abrahante J.E."/>
            <person name="Garbe J."/>
            <person name="Badalamenti J.P."/>
            <person name="Herman A."/>
            <person name="Mangelson H."/>
            <person name="Liachko I."/>
            <person name="Sullivan S."/>
            <person name="Sone E.D."/>
            <person name="Koren S."/>
            <person name="Silverstein K.A.T."/>
            <person name="Beckman K.B."/>
            <person name="Gohl D.M."/>
        </authorList>
    </citation>
    <scope>NUCLEOTIDE SEQUENCE</scope>
    <source>
        <strain evidence="1">Duluth1</strain>
        <tissue evidence="1">Whole animal</tissue>
    </source>
</reference>
<evidence type="ECO:0000313" key="2">
    <source>
        <dbReference type="Proteomes" id="UP000828390"/>
    </source>
</evidence>
<comment type="caution">
    <text evidence="1">The sequence shown here is derived from an EMBL/GenBank/DDBJ whole genome shotgun (WGS) entry which is preliminary data.</text>
</comment>
<dbReference type="EMBL" id="JAIWYP010000012">
    <property type="protein sequence ID" value="KAH3727815.1"/>
    <property type="molecule type" value="Genomic_DNA"/>
</dbReference>
<accession>A0A9D4CLZ6</accession>
<sequence length="167" mass="17963">MWGRSECAGETVYRGFVVGPSGNIGGSRGGPGPVVCLPENPLGSHNVEPQILPPIHLQPPAHTESGVGTVKTPCAVCELYFVHDVIVIPGRNECFGEWRREYVGYMVSFYGDSGISESVCLHESQSPRISTTVNSTMIDAPLMMHIGVRGVTNYISTLPLICSVCSR</sequence>
<evidence type="ECO:0000313" key="1">
    <source>
        <dbReference type="EMBL" id="KAH3727815.1"/>
    </source>
</evidence>
<protein>
    <submittedName>
        <fullName evidence="1">Uncharacterized protein</fullName>
    </submittedName>
</protein>
<dbReference type="AlphaFoldDB" id="A0A9D4CLZ6"/>
<organism evidence="1 2">
    <name type="scientific">Dreissena polymorpha</name>
    <name type="common">Zebra mussel</name>
    <name type="synonym">Mytilus polymorpha</name>
    <dbReference type="NCBI Taxonomy" id="45954"/>
    <lineage>
        <taxon>Eukaryota</taxon>
        <taxon>Metazoa</taxon>
        <taxon>Spiralia</taxon>
        <taxon>Lophotrochozoa</taxon>
        <taxon>Mollusca</taxon>
        <taxon>Bivalvia</taxon>
        <taxon>Autobranchia</taxon>
        <taxon>Heteroconchia</taxon>
        <taxon>Euheterodonta</taxon>
        <taxon>Imparidentia</taxon>
        <taxon>Neoheterodontei</taxon>
        <taxon>Myida</taxon>
        <taxon>Dreissenoidea</taxon>
        <taxon>Dreissenidae</taxon>
        <taxon>Dreissena</taxon>
    </lineage>
</organism>
<name>A0A9D4CLZ6_DREPO</name>
<gene>
    <name evidence="1" type="ORF">DPMN_053760</name>
</gene>
<keyword evidence="2" id="KW-1185">Reference proteome</keyword>
<dbReference type="Proteomes" id="UP000828390">
    <property type="component" value="Unassembled WGS sequence"/>
</dbReference>
<reference evidence="1" key="2">
    <citation type="submission" date="2020-11" db="EMBL/GenBank/DDBJ databases">
        <authorList>
            <person name="McCartney M.A."/>
            <person name="Auch B."/>
            <person name="Kono T."/>
            <person name="Mallez S."/>
            <person name="Becker A."/>
            <person name="Gohl D.M."/>
            <person name="Silverstein K.A.T."/>
            <person name="Koren S."/>
            <person name="Bechman K.B."/>
            <person name="Herman A."/>
            <person name="Abrahante J.E."/>
            <person name="Garbe J."/>
        </authorList>
    </citation>
    <scope>NUCLEOTIDE SEQUENCE</scope>
    <source>
        <strain evidence="1">Duluth1</strain>
        <tissue evidence="1">Whole animal</tissue>
    </source>
</reference>
<proteinExistence type="predicted"/>